<reference evidence="2" key="1">
    <citation type="submission" date="2023-03" db="EMBL/GenBank/DDBJ databases">
        <authorList>
            <person name="Steffen K."/>
            <person name="Cardenas P."/>
        </authorList>
    </citation>
    <scope>NUCLEOTIDE SEQUENCE</scope>
</reference>
<feature type="signal peptide" evidence="1">
    <location>
        <begin position="1"/>
        <end position="17"/>
    </location>
</feature>
<dbReference type="AlphaFoldDB" id="A0AA35WB55"/>
<evidence type="ECO:0000256" key="1">
    <source>
        <dbReference type="SAM" id="SignalP"/>
    </source>
</evidence>
<proteinExistence type="predicted"/>
<dbReference type="Proteomes" id="UP001174909">
    <property type="component" value="Unassembled WGS sequence"/>
</dbReference>
<keyword evidence="1" id="KW-0732">Signal</keyword>
<dbReference type="EMBL" id="CASHTH010000720">
    <property type="protein sequence ID" value="CAI8006777.1"/>
    <property type="molecule type" value="Genomic_DNA"/>
</dbReference>
<evidence type="ECO:0000313" key="2">
    <source>
        <dbReference type="EMBL" id="CAI8006777.1"/>
    </source>
</evidence>
<gene>
    <name evidence="2" type="ORF">GBAR_LOCUS4897</name>
</gene>
<protein>
    <submittedName>
        <fullName evidence="2">Uncharacterized protein</fullName>
    </submittedName>
</protein>
<name>A0AA35WB55_GEOBA</name>
<feature type="chain" id="PRO_5041338648" evidence="1">
    <location>
        <begin position="18"/>
        <end position="134"/>
    </location>
</feature>
<accession>A0AA35WB55</accession>
<organism evidence="2 3">
    <name type="scientific">Geodia barretti</name>
    <name type="common">Barrett's horny sponge</name>
    <dbReference type="NCBI Taxonomy" id="519541"/>
    <lineage>
        <taxon>Eukaryota</taxon>
        <taxon>Metazoa</taxon>
        <taxon>Porifera</taxon>
        <taxon>Demospongiae</taxon>
        <taxon>Heteroscleromorpha</taxon>
        <taxon>Tetractinellida</taxon>
        <taxon>Astrophorina</taxon>
        <taxon>Geodiidae</taxon>
        <taxon>Geodia</taxon>
    </lineage>
</organism>
<evidence type="ECO:0000313" key="3">
    <source>
        <dbReference type="Proteomes" id="UP001174909"/>
    </source>
</evidence>
<sequence length="134" mass="14426">MALFKLVIALLAGTASGHVFLFPLSSETVSCGEVITIFCYADRTPEVTVAARRHPAVSFGSHTYERNSPRLARVGPVELNLTDVVVSPVKPDSLSNFNVTASERHNGTIIITCADVYNSSEVLIITFSKGCLQV</sequence>
<comment type="caution">
    <text evidence="2">The sequence shown here is derived from an EMBL/GenBank/DDBJ whole genome shotgun (WGS) entry which is preliminary data.</text>
</comment>
<keyword evidence="3" id="KW-1185">Reference proteome</keyword>